<dbReference type="AlphaFoldDB" id="A0A7S4NZY9"/>
<gene>
    <name evidence="2" type="ORF">NAES01612_LOCUS16941</name>
</gene>
<organism evidence="2">
    <name type="scientific">Paramoeba aestuarina</name>
    <dbReference type="NCBI Taxonomy" id="180227"/>
    <lineage>
        <taxon>Eukaryota</taxon>
        <taxon>Amoebozoa</taxon>
        <taxon>Discosea</taxon>
        <taxon>Flabellinia</taxon>
        <taxon>Dactylopodida</taxon>
        <taxon>Paramoebidae</taxon>
        <taxon>Paramoeba</taxon>
    </lineage>
</organism>
<feature type="compositionally biased region" description="Polar residues" evidence="1">
    <location>
        <begin position="245"/>
        <end position="261"/>
    </location>
</feature>
<feature type="region of interest" description="Disordered" evidence="1">
    <location>
        <begin position="221"/>
        <end position="282"/>
    </location>
</feature>
<accession>A0A7S4NZY9</accession>
<dbReference type="EMBL" id="HBKR01025837">
    <property type="protein sequence ID" value="CAE2318311.1"/>
    <property type="molecule type" value="Transcribed_RNA"/>
</dbReference>
<evidence type="ECO:0000256" key="1">
    <source>
        <dbReference type="SAM" id="MobiDB-lite"/>
    </source>
</evidence>
<dbReference type="InterPro" id="IPR032719">
    <property type="entry name" value="WbsX"/>
</dbReference>
<evidence type="ECO:0000313" key="2">
    <source>
        <dbReference type="EMBL" id="CAE2318311.1"/>
    </source>
</evidence>
<proteinExistence type="predicted"/>
<protein>
    <submittedName>
        <fullName evidence="2">Uncharacterized protein</fullName>
    </submittedName>
</protein>
<reference evidence="2" key="1">
    <citation type="submission" date="2021-01" db="EMBL/GenBank/DDBJ databases">
        <authorList>
            <person name="Corre E."/>
            <person name="Pelletier E."/>
            <person name="Niang G."/>
            <person name="Scheremetjew M."/>
            <person name="Finn R."/>
            <person name="Kale V."/>
            <person name="Holt S."/>
            <person name="Cochrane G."/>
            <person name="Meng A."/>
            <person name="Brown T."/>
            <person name="Cohen L."/>
        </authorList>
    </citation>
    <scope>NUCLEOTIDE SEQUENCE</scope>
    <source>
        <strain evidence="2">SoJaBio B1-5/56/2</strain>
    </source>
</reference>
<dbReference type="Gene3D" id="3.20.20.80">
    <property type="entry name" value="Glycosidases"/>
    <property type="match status" value="1"/>
</dbReference>
<name>A0A7S4NZY9_9EUKA</name>
<dbReference type="Pfam" id="PF14307">
    <property type="entry name" value="Glyco_tran_WbsX"/>
    <property type="match status" value="1"/>
</dbReference>
<sequence>MDHFDYLRKIFQHKNYLKIQGEPVFLIHYADEIEDLSSMLKCWEERARALGVPKVKILVTQNGSILPPELTYGIVGHLQPGKNSTEQEIPDESNWYWDHENHNVTSQQFAKTLQNDFTVMSSTPSRKIDSNFYFLDSWNGRKEQDFELDFKFKPAFLDALKISLQHIPSFENSGKPEDGIENKRLYGEMNYMLNRYGNGKEQPFSPSELVKQKRFAIDTNAKRVGFEKNRKAKEVKRKENKTPQRKTGSQKARQWSPSRESTMNRKRTVTQQKMRPIKNKLS</sequence>